<evidence type="ECO:0000313" key="6">
    <source>
        <dbReference type="Proteomes" id="UP000279236"/>
    </source>
</evidence>
<keyword evidence="3" id="KW-0732">Signal</keyword>
<gene>
    <name evidence="5" type="ORF">EHS24_001910</name>
</gene>
<dbReference type="GO" id="GO:0051118">
    <property type="term" value="F:glucan endo-1,3-alpha-glucosidase activity"/>
    <property type="evidence" value="ECO:0007669"/>
    <property type="project" value="InterPro"/>
</dbReference>
<dbReference type="OrthoDB" id="3257981at2759"/>
<evidence type="ECO:0000313" key="5">
    <source>
        <dbReference type="EMBL" id="RSH78984.1"/>
    </source>
</evidence>
<feature type="domain" description="WSC" evidence="4">
    <location>
        <begin position="64"/>
        <end position="158"/>
    </location>
</feature>
<dbReference type="Gene3D" id="3.20.20.80">
    <property type="entry name" value="Glycosidases"/>
    <property type="match status" value="1"/>
</dbReference>
<dbReference type="CDD" id="cd11577">
    <property type="entry name" value="GH71"/>
    <property type="match status" value="1"/>
</dbReference>
<dbReference type="PROSITE" id="PS51212">
    <property type="entry name" value="WSC"/>
    <property type="match status" value="2"/>
</dbReference>
<dbReference type="RefSeq" id="XP_028474131.1">
    <property type="nucleotide sequence ID" value="XM_028617668.1"/>
</dbReference>
<dbReference type="InterPro" id="IPR002889">
    <property type="entry name" value="WSC_carb-bd"/>
</dbReference>
<dbReference type="AlphaFoldDB" id="A0A427XJP8"/>
<dbReference type="PANTHER" id="PTHR45964">
    <property type="entry name" value="WSCD FAMILY MEMBER CG9164"/>
    <property type="match status" value="1"/>
</dbReference>
<name>A0A427XJP8_9TREE</name>
<organism evidence="5 6">
    <name type="scientific">Apiotrichum porosum</name>
    <dbReference type="NCBI Taxonomy" id="105984"/>
    <lineage>
        <taxon>Eukaryota</taxon>
        <taxon>Fungi</taxon>
        <taxon>Dikarya</taxon>
        <taxon>Basidiomycota</taxon>
        <taxon>Agaricomycotina</taxon>
        <taxon>Tremellomycetes</taxon>
        <taxon>Trichosporonales</taxon>
        <taxon>Trichosporonaceae</taxon>
        <taxon>Apiotrichum</taxon>
    </lineage>
</organism>
<protein>
    <recommendedName>
        <fullName evidence="4">WSC domain-containing protein</fullName>
    </recommendedName>
</protein>
<comment type="caution">
    <text evidence="5">The sequence shown here is derived from an EMBL/GenBank/DDBJ whole genome shotgun (WGS) entry which is preliminary data.</text>
</comment>
<evidence type="ECO:0000256" key="2">
    <source>
        <dbReference type="SAM" id="MobiDB-lite"/>
    </source>
</evidence>
<feature type="region of interest" description="Disordered" evidence="2">
    <location>
        <begin position="176"/>
        <end position="261"/>
    </location>
</feature>
<keyword evidence="6" id="KW-1185">Reference proteome</keyword>
<feature type="compositionally biased region" description="Low complexity" evidence="2">
    <location>
        <begin position="359"/>
        <end position="377"/>
    </location>
</feature>
<feature type="chain" id="PRO_5019199660" description="WSC domain-containing protein" evidence="3">
    <location>
        <begin position="24"/>
        <end position="892"/>
    </location>
</feature>
<feature type="compositionally biased region" description="Low complexity" evidence="2">
    <location>
        <begin position="388"/>
        <end position="473"/>
    </location>
</feature>
<proteinExistence type="predicted"/>
<accession>A0A427XJP8</accession>
<sequence>MAPVALAATLLLALSTAAPVADAAPSLPSSPRLARFLRRFYYGDSEGLARPAALVDRRSTLPDGWTYEGCVTESSGQRLLQGFAFSSSSNSPTLCLTECAKRGYTIAGTEYGDECYCATDLEGSGGVTVSDSYCSSSCAGSSGEKCGAAWYLSLYTYNSTLGGVLCSAGGSSSTGTASPSATSTTTESTSSTSVPSSTSPTATSEPTVSASSGLPTTSSDFLTTSSGLLTTSTVEPTSTEPTSTAPTSTERTSTASPSATGSSWTLIGCALDSGSRLMNAASEQKVTNMTPTLCQSFCGDKGYPYAATENGEECWCSSTLPATVDWTSASCNDPCTGDSSETCGGQWALQVYSKGSTSGATTGSAASTSGSNTATTSVESQSTGIAETAISTTLAPTSAASSQSTSEGVSSGSPSLSTTDGVSSTSAGISSTSQGVTSTSDGLTTTSTVMPTSTSVSEPATTTSTVAPSTTSVPASSASHYVWAHHMVGYTYSYSSSDWTEDVTNAKAYGIDGFALNMGSDSWQPDRISTAYAVAESAGSFKMFLSFDMTSMSCSSASDATTLVNLVKAYASSSAQATVNGAVLVSTFSGESCTFGTGSLNGWQTAFIDVLSAGGITVEFVPAVFSSTSSFSSYTWMDGEFNWNSAWPMGDYDIGTASTDAAYVAALGTKSYMPAVSPFFFTHFGANSYNKNWLYRSDDWLYCTRWEEIIAMRATSTMTEILTWNDFGESSYIGPIHGSLPGDSAQWVDGFAHTGLATLTNYYATAFKTGSYPTMATDSIVLWSRPHPATATASADSVGRPTNYAWTDDYLYAVVLATEAATVTLTAGTNTETVAVAKGLNKIKVASSAGSISATIARSGSTVVSYSSGSDFVYTTTPVTYNYNYFVASASG</sequence>
<feature type="domain" description="WSC" evidence="4">
    <location>
        <begin position="263"/>
        <end position="355"/>
    </location>
</feature>
<dbReference type="SMART" id="SM00321">
    <property type="entry name" value="WSC"/>
    <property type="match status" value="2"/>
</dbReference>
<evidence type="ECO:0000256" key="1">
    <source>
        <dbReference type="ARBA" id="ARBA00022737"/>
    </source>
</evidence>
<dbReference type="GeneID" id="39586453"/>
<dbReference type="InterPro" id="IPR005197">
    <property type="entry name" value="Glyco_hydro_71"/>
</dbReference>
<dbReference type="STRING" id="105984.A0A427XJP8"/>
<dbReference type="PANTHER" id="PTHR45964:SF5">
    <property type="entry name" value="WSCD FAMILY MEMBER CG9164"/>
    <property type="match status" value="1"/>
</dbReference>
<dbReference type="Proteomes" id="UP000279236">
    <property type="component" value="Unassembled WGS sequence"/>
</dbReference>
<dbReference type="InterPro" id="IPR051589">
    <property type="entry name" value="Sialate-O-sulfotransferase"/>
</dbReference>
<evidence type="ECO:0000256" key="3">
    <source>
        <dbReference type="SAM" id="SignalP"/>
    </source>
</evidence>
<dbReference type="Pfam" id="PF03659">
    <property type="entry name" value="Glyco_hydro_71"/>
    <property type="match status" value="1"/>
</dbReference>
<dbReference type="EMBL" id="RSCE01000011">
    <property type="protein sequence ID" value="RSH78984.1"/>
    <property type="molecule type" value="Genomic_DNA"/>
</dbReference>
<evidence type="ECO:0000259" key="4">
    <source>
        <dbReference type="PROSITE" id="PS51212"/>
    </source>
</evidence>
<reference evidence="5 6" key="1">
    <citation type="submission" date="2018-11" db="EMBL/GenBank/DDBJ databases">
        <title>Genome sequence of Apiotrichum porosum DSM 27194.</title>
        <authorList>
            <person name="Aliyu H."/>
            <person name="Gorte O."/>
            <person name="Ochsenreither K."/>
        </authorList>
    </citation>
    <scope>NUCLEOTIDE SEQUENCE [LARGE SCALE GENOMIC DNA]</scope>
    <source>
        <strain evidence="5 6">DSM 27194</strain>
    </source>
</reference>
<feature type="region of interest" description="Disordered" evidence="2">
    <location>
        <begin position="359"/>
        <end position="473"/>
    </location>
</feature>
<keyword evidence="1" id="KW-0677">Repeat</keyword>
<feature type="signal peptide" evidence="3">
    <location>
        <begin position="1"/>
        <end position="23"/>
    </location>
</feature>
<dbReference type="Pfam" id="PF01822">
    <property type="entry name" value="WSC"/>
    <property type="match status" value="2"/>
</dbReference>